<protein>
    <submittedName>
        <fullName evidence="1">Transposase</fullName>
    </submittedName>
</protein>
<dbReference type="GO" id="GO:0003676">
    <property type="term" value="F:nucleic acid binding"/>
    <property type="evidence" value="ECO:0007669"/>
    <property type="project" value="InterPro"/>
</dbReference>
<sequence length="149" mass="17466">MIDKYSMAKFLGCWATEDESWVFFDPHLTKTGNKAWLAPDQKCPRLVQPQLTNRKALIILAFIGDRKFSVALSRPKGTINAKVYIDFIQSTGERWRKLHTNPIKLCELWWQHANARPHTARATMEYLKRRDMMLIKQSPYSPDLNQCDR</sequence>
<reference evidence="1 2" key="1">
    <citation type="journal article" date="2023" name="BMC Biol.">
        <title>The compact genome of the sponge Oopsacas minuta (Hexactinellida) is lacking key metazoan core genes.</title>
        <authorList>
            <person name="Santini S."/>
            <person name="Schenkelaars Q."/>
            <person name="Jourda C."/>
            <person name="Duchesne M."/>
            <person name="Belahbib H."/>
            <person name="Rocher C."/>
            <person name="Selva M."/>
            <person name="Riesgo A."/>
            <person name="Vervoort M."/>
            <person name="Leys S.P."/>
            <person name="Kodjabachian L."/>
            <person name="Le Bivic A."/>
            <person name="Borchiellini C."/>
            <person name="Claverie J.M."/>
            <person name="Renard E."/>
        </authorList>
    </citation>
    <scope>NUCLEOTIDE SEQUENCE [LARGE SCALE GENOMIC DNA]</scope>
    <source>
        <strain evidence="1">SPO-2</strain>
    </source>
</reference>
<dbReference type="Proteomes" id="UP001165289">
    <property type="component" value="Unassembled WGS sequence"/>
</dbReference>
<dbReference type="PANTHER" id="PTHR46060:SF1">
    <property type="entry name" value="MARINER MOS1 TRANSPOSASE-LIKE PROTEIN"/>
    <property type="match status" value="1"/>
</dbReference>
<name>A0AAV7JXC7_9METZ</name>
<dbReference type="Gene3D" id="3.30.420.10">
    <property type="entry name" value="Ribonuclease H-like superfamily/Ribonuclease H"/>
    <property type="match status" value="1"/>
</dbReference>
<gene>
    <name evidence="1" type="ORF">LOD99_3941</name>
</gene>
<proteinExistence type="predicted"/>
<evidence type="ECO:0000313" key="1">
    <source>
        <dbReference type="EMBL" id="KAI6653105.1"/>
    </source>
</evidence>
<comment type="caution">
    <text evidence="1">The sequence shown here is derived from an EMBL/GenBank/DDBJ whole genome shotgun (WGS) entry which is preliminary data.</text>
</comment>
<accession>A0AAV7JXC7</accession>
<dbReference type="PANTHER" id="PTHR46060">
    <property type="entry name" value="MARINER MOS1 TRANSPOSASE-LIKE PROTEIN"/>
    <property type="match status" value="1"/>
</dbReference>
<organism evidence="1 2">
    <name type="scientific">Oopsacas minuta</name>
    <dbReference type="NCBI Taxonomy" id="111878"/>
    <lineage>
        <taxon>Eukaryota</taxon>
        <taxon>Metazoa</taxon>
        <taxon>Porifera</taxon>
        <taxon>Hexactinellida</taxon>
        <taxon>Hexasterophora</taxon>
        <taxon>Lyssacinosida</taxon>
        <taxon>Leucopsacidae</taxon>
        <taxon>Oopsacas</taxon>
    </lineage>
</organism>
<dbReference type="InterPro" id="IPR036397">
    <property type="entry name" value="RNaseH_sf"/>
</dbReference>
<dbReference type="AlphaFoldDB" id="A0AAV7JXC7"/>
<evidence type="ECO:0000313" key="2">
    <source>
        <dbReference type="Proteomes" id="UP001165289"/>
    </source>
</evidence>
<dbReference type="InterPro" id="IPR052709">
    <property type="entry name" value="Transposase-MT_Hybrid"/>
</dbReference>
<keyword evidence="2" id="KW-1185">Reference proteome</keyword>
<dbReference type="EMBL" id="JAKMXF010000295">
    <property type="protein sequence ID" value="KAI6653105.1"/>
    <property type="molecule type" value="Genomic_DNA"/>
</dbReference>